<dbReference type="RefSeq" id="WP_162392061.1">
    <property type="nucleotide sequence ID" value="NZ_CBYB010000006.1"/>
</dbReference>
<evidence type="ECO:0000313" key="1">
    <source>
        <dbReference type="EMBL" id="CDM60092.1"/>
    </source>
</evidence>
<proteinExistence type="predicted"/>
<evidence type="ECO:0000313" key="2">
    <source>
        <dbReference type="Proteomes" id="UP000019443"/>
    </source>
</evidence>
<gene>
    <name evidence="1" type="ORF">LPU83_pLPU83b_0093</name>
</gene>
<dbReference type="AlphaFoldDB" id="W6RFS8"/>
<keyword evidence="1" id="KW-0614">Plasmid</keyword>
<organism evidence="1 2">
    <name type="scientific">Rhizobium favelukesii</name>
    <dbReference type="NCBI Taxonomy" id="348824"/>
    <lineage>
        <taxon>Bacteria</taxon>
        <taxon>Pseudomonadati</taxon>
        <taxon>Pseudomonadota</taxon>
        <taxon>Alphaproteobacteria</taxon>
        <taxon>Hyphomicrobiales</taxon>
        <taxon>Rhizobiaceae</taxon>
        <taxon>Rhizobium/Agrobacterium group</taxon>
        <taxon>Rhizobium</taxon>
    </lineage>
</organism>
<reference evidence="1" key="1">
    <citation type="submission" date="2013-11" db="EMBL/GenBank/DDBJ databases">
        <title>Draft genome sequence of the broad-host-range Rhizobium sp. LPU83 strain, a member of the low-genetic diversity Oregon-like Rhizobium sp. group.</title>
        <authorList>
            <person name="Wibberg D."/>
            <person name="Puehler A."/>
            <person name="Schlueter A."/>
        </authorList>
    </citation>
    <scope>NUCLEOTIDE SEQUENCE [LARGE SCALE GENOMIC DNA]</scope>
    <source>
        <strain evidence="1">LPU83</strain>
        <plasmid evidence="1">pLPU83b</plasmid>
    </source>
</reference>
<geneLocation type="plasmid" evidence="1">
    <name>pLPU83b</name>
</geneLocation>
<comment type="caution">
    <text evidence="1">The sequence shown here is derived from an EMBL/GenBank/DDBJ whole genome shotgun (WGS) entry which is preliminary data.</text>
</comment>
<keyword evidence="2" id="KW-1185">Reference proteome</keyword>
<sequence>MTEARPVERRIYDAGRTTRDRAERLPIDEWADQVTRLSDAEVSPDPVIKARWSGQCRCSGGLDVNTTG</sequence>
<dbReference type="EMBL" id="CBYB010000006">
    <property type="protein sequence ID" value="CDM60092.1"/>
    <property type="molecule type" value="Genomic_DNA"/>
</dbReference>
<dbReference type="Proteomes" id="UP000019443">
    <property type="component" value="Unassembled WGS sequence"/>
</dbReference>
<protein>
    <submittedName>
        <fullName evidence="1">Uncharacterized protein</fullName>
    </submittedName>
</protein>
<name>W6RFS8_9HYPH</name>
<accession>W6RFS8</accession>